<comment type="subunit">
    <text evidence="9">Homodimer.</text>
</comment>
<feature type="active site" description="Proton donor/acceptor" evidence="9">
    <location>
        <position position="152"/>
    </location>
</feature>
<dbReference type="PROSITE" id="PS01075">
    <property type="entry name" value="ACETATE_KINASE_1"/>
    <property type="match status" value="1"/>
</dbReference>
<feature type="binding site" evidence="9">
    <location>
        <position position="11"/>
    </location>
    <ligand>
        <name>Mg(2+)</name>
        <dbReference type="ChEBI" id="CHEBI:18420"/>
    </ligand>
</feature>
<comment type="caution">
    <text evidence="11">The sequence shown here is derived from an EMBL/GenBank/DDBJ whole genome shotgun (WGS) entry which is preliminary data.</text>
</comment>
<comment type="function">
    <text evidence="9">Catalyzes the formation of acetyl phosphate from acetate and ATP. Can also catalyze the reverse reaction.</text>
</comment>
<keyword evidence="5 9" id="KW-0547">Nucleotide-binding</keyword>
<dbReference type="PROSITE" id="PS01076">
    <property type="entry name" value="ACETATE_KINASE_2"/>
    <property type="match status" value="1"/>
</dbReference>
<evidence type="ECO:0000256" key="10">
    <source>
        <dbReference type="RuleBase" id="RU003835"/>
    </source>
</evidence>
<comment type="pathway">
    <text evidence="9">Metabolic intermediate biosynthesis; acetyl-CoA biosynthesis; acetyl-CoA from acetate: step 1/2.</text>
</comment>
<dbReference type="Pfam" id="PF00871">
    <property type="entry name" value="Acetate_kinase"/>
    <property type="match status" value="1"/>
</dbReference>
<feature type="binding site" evidence="9">
    <location>
        <begin position="332"/>
        <end position="336"/>
    </location>
    <ligand>
        <name>ATP</name>
        <dbReference type="ChEBI" id="CHEBI:30616"/>
    </ligand>
</feature>
<organism evidence="11 12">
    <name type="scientific">Larsenimonas suaedae</name>
    <dbReference type="NCBI Taxonomy" id="1851019"/>
    <lineage>
        <taxon>Bacteria</taxon>
        <taxon>Pseudomonadati</taxon>
        <taxon>Pseudomonadota</taxon>
        <taxon>Gammaproteobacteria</taxon>
        <taxon>Oceanospirillales</taxon>
        <taxon>Halomonadaceae</taxon>
        <taxon>Larsenimonas</taxon>
    </lineage>
</organism>
<feature type="binding site" evidence="9">
    <location>
        <position position="383"/>
    </location>
    <ligand>
        <name>Mg(2+)</name>
        <dbReference type="ChEBI" id="CHEBI:18420"/>
    </ligand>
</feature>
<feature type="site" description="Transition state stabilizer" evidence="9">
    <location>
        <position position="183"/>
    </location>
</feature>
<dbReference type="PIRSF" id="PIRSF000722">
    <property type="entry name" value="Acetate_prop_kin"/>
    <property type="match status" value="1"/>
</dbReference>
<dbReference type="EC" id="2.7.2.1" evidence="9"/>
<gene>
    <name evidence="9" type="primary">ackA</name>
    <name evidence="11" type="ORF">QC825_04180</name>
</gene>
<comment type="cofactor">
    <cofactor evidence="9">
        <name>Mg(2+)</name>
        <dbReference type="ChEBI" id="CHEBI:18420"/>
    </cofactor>
    <cofactor evidence="9">
        <name>Mn(2+)</name>
        <dbReference type="ChEBI" id="CHEBI:29035"/>
    </cofactor>
    <text evidence="9">Mg(2+). Can also accept Mn(2+).</text>
</comment>
<keyword evidence="12" id="KW-1185">Reference proteome</keyword>
<dbReference type="InterPro" id="IPR043129">
    <property type="entry name" value="ATPase_NBD"/>
</dbReference>
<dbReference type="InterPro" id="IPR000890">
    <property type="entry name" value="Aliphatic_acid_kin_short-chain"/>
</dbReference>
<dbReference type="InterPro" id="IPR004372">
    <property type="entry name" value="Ac/propionate_kinase"/>
</dbReference>
<evidence type="ECO:0000256" key="9">
    <source>
        <dbReference type="HAMAP-Rule" id="MF_00020"/>
    </source>
</evidence>
<dbReference type="Proteomes" id="UP001269375">
    <property type="component" value="Unassembled WGS sequence"/>
</dbReference>
<name>A0ABU1GTC7_9GAMM</name>
<evidence type="ECO:0000313" key="12">
    <source>
        <dbReference type="Proteomes" id="UP001269375"/>
    </source>
</evidence>
<feature type="binding site" evidence="9">
    <location>
        <begin position="210"/>
        <end position="214"/>
    </location>
    <ligand>
        <name>ATP</name>
        <dbReference type="ChEBI" id="CHEBI:30616"/>
    </ligand>
</feature>
<dbReference type="SUPFAM" id="SSF53067">
    <property type="entry name" value="Actin-like ATPase domain"/>
    <property type="match status" value="2"/>
</dbReference>
<evidence type="ECO:0000256" key="2">
    <source>
        <dbReference type="ARBA" id="ARBA00022490"/>
    </source>
</evidence>
<evidence type="ECO:0000256" key="1">
    <source>
        <dbReference type="ARBA" id="ARBA00008748"/>
    </source>
</evidence>
<keyword evidence="3 9" id="KW-0808">Transferase</keyword>
<dbReference type="GO" id="GO:0008776">
    <property type="term" value="F:acetate kinase activity"/>
    <property type="evidence" value="ECO:0007669"/>
    <property type="project" value="UniProtKB-EC"/>
</dbReference>
<comment type="catalytic activity">
    <reaction evidence="9">
        <text>acetate + ATP = acetyl phosphate + ADP</text>
        <dbReference type="Rhea" id="RHEA:11352"/>
        <dbReference type="ChEBI" id="CHEBI:22191"/>
        <dbReference type="ChEBI" id="CHEBI:30089"/>
        <dbReference type="ChEBI" id="CHEBI:30616"/>
        <dbReference type="ChEBI" id="CHEBI:456216"/>
        <dbReference type="EC" id="2.7.2.1"/>
    </reaction>
</comment>
<comment type="similarity">
    <text evidence="1 9 10">Belongs to the acetokinase family.</text>
</comment>
<evidence type="ECO:0000256" key="6">
    <source>
        <dbReference type="ARBA" id="ARBA00022777"/>
    </source>
</evidence>
<protein>
    <recommendedName>
        <fullName evidence="9">Acetate kinase</fullName>
        <ecNumber evidence="9">2.7.2.1</ecNumber>
    </recommendedName>
    <alternativeName>
        <fullName evidence="9">Acetokinase</fullName>
    </alternativeName>
</protein>
<dbReference type="NCBIfam" id="TIGR00016">
    <property type="entry name" value="ackA"/>
    <property type="match status" value="1"/>
</dbReference>
<feature type="site" description="Transition state stabilizer" evidence="9">
    <location>
        <position position="243"/>
    </location>
</feature>
<evidence type="ECO:0000256" key="5">
    <source>
        <dbReference type="ARBA" id="ARBA00022741"/>
    </source>
</evidence>
<dbReference type="HAMAP" id="MF_00020">
    <property type="entry name" value="Acetate_kinase"/>
    <property type="match status" value="1"/>
</dbReference>
<keyword evidence="7 9" id="KW-0067">ATP-binding</keyword>
<dbReference type="PANTHER" id="PTHR21060:SF21">
    <property type="entry name" value="ACETATE KINASE"/>
    <property type="match status" value="1"/>
</dbReference>
<keyword evidence="6 9" id="KW-0418">Kinase</keyword>
<feature type="binding site" evidence="9">
    <location>
        <position position="95"/>
    </location>
    <ligand>
        <name>substrate</name>
    </ligand>
</feature>
<feature type="binding site" evidence="9">
    <location>
        <position position="18"/>
    </location>
    <ligand>
        <name>ATP</name>
        <dbReference type="ChEBI" id="CHEBI:30616"/>
    </ligand>
</feature>
<dbReference type="RefSeq" id="WP_251590743.1">
    <property type="nucleotide sequence ID" value="NZ_JAMLJI010000001.1"/>
</dbReference>
<dbReference type="PANTHER" id="PTHR21060">
    <property type="entry name" value="ACETATE KINASE"/>
    <property type="match status" value="1"/>
</dbReference>
<sequence>MIADSLILTLNAGSSSLKVAGFNAEDPELGLCIKGAFTGIGSAHPRLVITDRDGTHLLDALPPVAQSQNPEDAQTLLARELTPLISGHIHAVGHRVVHGGDAFNQPTVVTDAVIERLARLTPLAPLHQGANLAPMRSIARRRPELLQVACFDTAFHHGQSAQVRRLPIPAWLDDEGVHRYGFHGLSYDYIARTLKIRAPALASGRVVVAHLGAGASLCALQNGQSVDTTMGFTALDGLPMGTRPGRLDAGIVLYLMREKRMSPEAIEHLLYHDCGLKALSGGHAEVSELESLAATDERAEAALAYFAWRIAQGVVEMATTLGGLDGLVFTAGIGEHSAYVRKAVVAHLEWLGLALDDTANATHAECIHQRTSRAEIRVMATDEAWMIARHTQTLMTSPSHS</sequence>
<evidence type="ECO:0000256" key="7">
    <source>
        <dbReference type="ARBA" id="ARBA00022840"/>
    </source>
</evidence>
<comment type="caution">
    <text evidence="9">Lacks conserved residue(s) required for the propagation of feature annotation.</text>
</comment>
<evidence type="ECO:0000313" key="11">
    <source>
        <dbReference type="EMBL" id="MDR5895274.1"/>
    </source>
</evidence>
<evidence type="ECO:0000256" key="4">
    <source>
        <dbReference type="ARBA" id="ARBA00022723"/>
    </source>
</evidence>
<dbReference type="Gene3D" id="3.30.420.40">
    <property type="match status" value="2"/>
</dbReference>
<dbReference type="EMBL" id="JARWAO010000002">
    <property type="protein sequence ID" value="MDR5895274.1"/>
    <property type="molecule type" value="Genomic_DNA"/>
</dbReference>
<evidence type="ECO:0000256" key="8">
    <source>
        <dbReference type="ARBA" id="ARBA00022842"/>
    </source>
</evidence>
<dbReference type="InterPro" id="IPR023865">
    <property type="entry name" value="Aliphatic_acid_kinase_CS"/>
</dbReference>
<evidence type="ECO:0000256" key="3">
    <source>
        <dbReference type="ARBA" id="ARBA00022679"/>
    </source>
</evidence>
<accession>A0ABU1GTC7</accession>
<keyword evidence="4 9" id="KW-0479">Metal-binding</keyword>
<reference evidence="11 12" key="1">
    <citation type="submission" date="2023-04" db="EMBL/GenBank/DDBJ databases">
        <title>A long-awaited taxogenomic arrangement of the family Halomonadaceae.</title>
        <authorList>
            <person name="De La Haba R."/>
            <person name="Chuvochina M."/>
            <person name="Wittouck S."/>
            <person name="Arahal D.R."/>
            <person name="Sanchez-Porro C."/>
            <person name="Hugenholtz P."/>
            <person name="Ventosa A."/>
        </authorList>
    </citation>
    <scope>NUCLEOTIDE SEQUENCE [LARGE SCALE GENOMIC DNA]</scope>
    <source>
        <strain evidence="11 12">DSM 22428</strain>
    </source>
</reference>
<dbReference type="PRINTS" id="PR00471">
    <property type="entry name" value="ACETATEKNASE"/>
</dbReference>
<keyword evidence="8 9" id="KW-0460">Magnesium</keyword>
<proteinExistence type="inferred from homology"/>
<comment type="subcellular location">
    <subcellularLocation>
        <location evidence="9">Cytoplasm</location>
    </subcellularLocation>
</comment>
<keyword evidence="2 9" id="KW-0963">Cytoplasm</keyword>